<dbReference type="EMBL" id="HG793128">
    <property type="protein sequence ID" value="CDK28007.1"/>
    <property type="molecule type" value="Genomic_DNA"/>
</dbReference>
<dbReference type="Pfam" id="PF01156">
    <property type="entry name" value="IU_nuc_hydro"/>
    <property type="match status" value="1"/>
</dbReference>
<keyword evidence="7" id="KW-1185">Reference proteome</keyword>
<dbReference type="SUPFAM" id="SSF53590">
    <property type="entry name" value="Nucleoside hydrolase"/>
    <property type="match status" value="1"/>
</dbReference>
<protein>
    <recommendedName>
        <fullName evidence="5">Inosine/uridine-preferring nucleoside hydrolase domain-containing protein</fullName>
    </recommendedName>
</protein>
<dbReference type="GeneID" id="34521387"/>
<evidence type="ECO:0000256" key="4">
    <source>
        <dbReference type="SAM" id="SignalP"/>
    </source>
</evidence>
<evidence type="ECO:0000256" key="3">
    <source>
        <dbReference type="ARBA" id="ARBA00023295"/>
    </source>
</evidence>
<dbReference type="AlphaFoldDB" id="W6MS28"/>
<keyword evidence="4" id="KW-0732">Signal</keyword>
<dbReference type="Gene3D" id="3.90.245.10">
    <property type="entry name" value="Ribonucleoside hydrolase-like"/>
    <property type="match status" value="1"/>
</dbReference>
<evidence type="ECO:0000259" key="5">
    <source>
        <dbReference type="Pfam" id="PF01156"/>
    </source>
</evidence>
<dbReference type="PANTHER" id="PTHR12304:SF25">
    <property type="entry name" value="INOSINE_URIDINE-PREFERRING NUCLEOSIDE HYDROLASE DOMAIN-CONTAINING PROTEIN"/>
    <property type="match status" value="1"/>
</dbReference>
<evidence type="ECO:0000313" key="7">
    <source>
        <dbReference type="Proteomes" id="UP000019384"/>
    </source>
</evidence>
<reference evidence="6" key="2">
    <citation type="submission" date="2014-02" db="EMBL/GenBank/DDBJ databases">
        <title>Complete DNA sequence of /Kuraishia capsulata/ illustrates novel genomic features among budding yeasts (/Saccharomycotina/).</title>
        <authorList>
            <person name="Morales L."/>
            <person name="Noel B."/>
            <person name="Porcel B."/>
            <person name="Marcet-Houben M."/>
            <person name="Hullo M-F."/>
            <person name="Sacerdot C."/>
            <person name="Tekaia F."/>
            <person name="Leh-Louis V."/>
            <person name="Despons L."/>
            <person name="Khanna V."/>
            <person name="Aury J-M."/>
            <person name="Barbe V."/>
            <person name="Couloux A."/>
            <person name="Labadie K."/>
            <person name="Pelletier E."/>
            <person name="Souciet J-L."/>
            <person name="Boekhout T."/>
            <person name="Gabaldon T."/>
            <person name="Wincker P."/>
            <person name="Dujon B."/>
        </authorList>
    </citation>
    <scope>NUCLEOTIDE SEQUENCE</scope>
    <source>
        <strain evidence="6">CBS 1993</strain>
    </source>
</reference>
<gene>
    <name evidence="6" type="ORF">KUCA_T00003987001</name>
</gene>
<dbReference type="PANTHER" id="PTHR12304">
    <property type="entry name" value="INOSINE-URIDINE PREFERRING NUCLEOSIDE HYDROLASE"/>
    <property type="match status" value="1"/>
</dbReference>
<dbReference type="InterPro" id="IPR001910">
    <property type="entry name" value="Inosine/uridine_hydrolase_dom"/>
</dbReference>
<dbReference type="RefSeq" id="XP_022459999.1">
    <property type="nucleotide sequence ID" value="XM_022602457.1"/>
</dbReference>
<reference evidence="6" key="1">
    <citation type="submission" date="2013-12" db="EMBL/GenBank/DDBJ databases">
        <authorList>
            <person name="Genoscope - CEA"/>
        </authorList>
    </citation>
    <scope>NUCLEOTIDE SEQUENCE</scope>
    <source>
        <strain evidence="6">CBS 1993</strain>
    </source>
</reference>
<feature type="signal peptide" evidence="4">
    <location>
        <begin position="1"/>
        <end position="20"/>
    </location>
</feature>
<feature type="chain" id="PRO_5004878572" description="Inosine/uridine-preferring nucleoside hydrolase domain-containing protein" evidence="4">
    <location>
        <begin position="21"/>
        <end position="375"/>
    </location>
</feature>
<name>W6MS28_9ASCO</name>
<dbReference type="GO" id="GO:0005829">
    <property type="term" value="C:cytosol"/>
    <property type="evidence" value="ECO:0007669"/>
    <property type="project" value="TreeGrafter"/>
</dbReference>
<feature type="domain" description="Inosine/uridine-preferring nucleoside hydrolase" evidence="5">
    <location>
        <begin position="32"/>
        <end position="310"/>
    </location>
</feature>
<sequence length="375" mass="40981">MARFTSLLAALATLATSVTSKKVFIENDGLAALQLLIPLYAGYDVVGLSMSFGSASSVDALGVAYDILSEYNLTSCIPLYLGAEQPLLQTNDTFQLHNTLFGAPVWEGAYASTYEDSYSWEDLEYDDATPGAIAMIEAVKKYKDTDPVTIYAAGMMTTVAQALSIYPQLAEEAAGLYVMGGYIDNQYAQATGSSIEVDINTDINLIQDPEAAQITLTAPWKKLVIGGNVTNYLVPSQPLYDRLIHKAGGLDKIDGSEYFAAIQDIVYSGNYSQNNEQQTLPFWDEVVSSFMVYPDIITDSIDVQCAVDTSFYSPFYGNLRIWGEEFAPTSGVRTGNATLINSIKDDDFYDLMVDVLFTNWTDYCATGSFASLEGY</sequence>
<dbReference type="GO" id="GO:0008477">
    <property type="term" value="F:purine nucleosidase activity"/>
    <property type="evidence" value="ECO:0007669"/>
    <property type="project" value="TreeGrafter"/>
</dbReference>
<dbReference type="GO" id="GO:0006152">
    <property type="term" value="P:purine nucleoside catabolic process"/>
    <property type="evidence" value="ECO:0007669"/>
    <property type="project" value="TreeGrafter"/>
</dbReference>
<evidence type="ECO:0000256" key="2">
    <source>
        <dbReference type="ARBA" id="ARBA00022801"/>
    </source>
</evidence>
<proteinExistence type="inferred from homology"/>
<dbReference type="InterPro" id="IPR023186">
    <property type="entry name" value="IUNH"/>
</dbReference>
<dbReference type="OrthoDB" id="432381at2759"/>
<dbReference type="Proteomes" id="UP000019384">
    <property type="component" value="Unassembled WGS sequence"/>
</dbReference>
<accession>W6MS28</accession>
<comment type="similarity">
    <text evidence="1">Belongs to the IUNH family.</text>
</comment>
<keyword evidence="2" id="KW-0378">Hydrolase</keyword>
<keyword evidence="3" id="KW-0326">Glycosidase</keyword>
<organism evidence="6 7">
    <name type="scientific">Kuraishia capsulata CBS 1993</name>
    <dbReference type="NCBI Taxonomy" id="1382522"/>
    <lineage>
        <taxon>Eukaryota</taxon>
        <taxon>Fungi</taxon>
        <taxon>Dikarya</taxon>
        <taxon>Ascomycota</taxon>
        <taxon>Saccharomycotina</taxon>
        <taxon>Pichiomycetes</taxon>
        <taxon>Pichiales</taxon>
        <taxon>Pichiaceae</taxon>
        <taxon>Kuraishia</taxon>
    </lineage>
</organism>
<dbReference type="InterPro" id="IPR036452">
    <property type="entry name" value="Ribo_hydro-like"/>
</dbReference>
<dbReference type="HOGENOM" id="CLU_036838_7_0_1"/>
<dbReference type="STRING" id="1382522.W6MS28"/>
<evidence type="ECO:0000313" key="6">
    <source>
        <dbReference type="EMBL" id="CDK28007.1"/>
    </source>
</evidence>
<evidence type="ECO:0000256" key="1">
    <source>
        <dbReference type="ARBA" id="ARBA00009176"/>
    </source>
</evidence>